<dbReference type="SUPFAM" id="SSF55347">
    <property type="entry name" value="Glyceraldehyde-3-phosphate dehydrogenase-like, C-terminal domain"/>
    <property type="match status" value="1"/>
</dbReference>
<dbReference type="AlphaFoldDB" id="A0A6B0XXR5"/>
<evidence type="ECO:0000259" key="2">
    <source>
        <dbReference type="Pfam" id="PF01958"/>
    </source>
</evidence>
<accession>A0A6B0XXR5</accession>
<dbReference type="Pfam" id="PF01958">
    <property type="entry name" value="Asp_DH_C"/>
    <property type="match status" value="1"/>
</dbReference>
<dbReference type="EMBL" id="VXRY01000206">
    <property type="protein sequence ID" value="MXY33471.1"/>
    <property type="molecule type" value="Genomic_DNA"/>
</dbReference>
<feature type="domain" description="Aspartate dehydrogenase" evidence="2">
    <location>
        <begin position="170"/>
        <end position="238"/>
    </location>
</feature>
<comment type="similarity">
    <text evidence="1">Belongs to the L-aspartate dehydrogenase family.</text>
</comment>
<dbReference type="Pfam" id="PF03447">
    <property type="entry name" value="NAD_binding_3"/>
    <property type="match status" value="1"/>
</dbReference>
<dbReference type="SUPFAM" id="SSF51735">
    <property type="entry name" value="NAD(P)-binding Rossmann-fold domains"/>
    <property type="match status" value="1"/>
</dbReference>
<gene>
    <name evidence="4" type="ORF">F4Y60_05155</name>
</gene>
<dbReference type="PANTHER" id="PTHR31873:SF6">
    <property type="entry name" value="ASPARTATE DEHYDROGENASE DOMAIN-CONTAINING PROTEIN"/>
    <property type="match status" value="1"/>
</dbReference>
<evidence type="ECO:0000259" key="3">
    <source>
        <dbReference type="Pfam" id="PF03447"/>
    </source>
</evidence>
<dbReference type="InterPro" id="IPR036291">
    <property type="entry name" value="NAD(P)-bd_dom_sf"/>
</dbReference>
<name>A0A6B0XXR5_9RHOB</name>
<protein>
    <submittedName>
        <fullName evidence="4">DUF108 domain-containing protein</fullName>
    </submittedName>
</protein>
<proteinExistence type="inferred from homology"/>
<dbReference type="GO" id="GO:0050661">
    <property type="term" value="F:NADP binding"/>
    <property type="evidence" value="ECO:0007669"/>
    <property type="project" value="InterPro"/>
</dbReference>
<dbReference type="GO" id="GO:0009435">
    <property type="term" value="P:NAD+ biosynthetic process"/>
    <property type="evidence" value="ECO:0007669"/>
    <property type="project" value="InterPro"/>
</dbReference>
<comment type="caution">
    <text evidence="4">The sequence shown here is derived from an EMBL/GenBank/DDBJ whole genome shotgun (WGS) entry which is preliminary data.</text>
</comment>
<evidence type="ECO:0000256" key="1">
    <source>
        <dbReference type="ARBA" id="ARBA00008331"/>
    </source>
</evidence>
<dbReference type="Gene3D" id="3.40.50.720">
    <property type="entry name" value="NAD(P)-binding Rossmann-like Domain"/>
    <property type="match status" value="1"/>
</dbReference>
<organism evidence="4">
    <name type="scientific">Boseongicola sp. SB0664_bin_43</name>
    <dbReference type="NCBI Taxonomy" id="2604844"/>
    <lineage>
        <taxon>Bacteria</taxon>
        <taxon>Pseudomonadati</taxon>
        <taxon>Pseudomonadota</taxon>
        <taxon>Alphaproteobacteria</taxon>
        <taxon>Rhodobacterales</taxon>
        <taxon>Paracoccaceae</taxon>
        <taxon>Boseongicola</taxon>
    </lineage>
</organism>
<dbReference type="PANTHER" id="PTHR31873">
    <property type="entry name" value="L-ASPARTATE DEHYDROGENASE-RELATED"/>
    <property type="match status" value="1"/>
</dbReference>
<dbReference type="InterPro" id="IPR002811">
    <property type="entry name" value="Asp_DH"/>
</dbReference>
<dbReference type="InterPro" id="IPR005106">
    <property type="entry name" value="Asp/hSer_DH_NAD-bd"/>
</dbReference>
<dbReference type="GO" id="GO:0033735">
    <property type="term" value="F:aspartate dehydrogenase [NAD(P)+] activity"/>
    <property type="evidence" value="ECO:0007669"/>
    <property type="project" value="InterPro"/>
</dbReference>
<evidence type="ECO:0000313" key="4">
    <source>
        <dbReference type="EMBL" id="MXY33471.1"/>
    </source>
</evidence>
<dbReference type="Gene3D" id="3.30.360.10">
    <property type="entry name" value="Dihydrodipicolinate Reductase, domain 2"/>
    <property type="match status" value="1"/>
</dbReference>
<sequence length="272" mass="29776">MASRNPGQRRKTSIGVIGYGFIGQNLVRRIQAHAGHMELAFVHARRREQAADIPEEAFLVHLSQAEACGADIIVEAAHPQFTADFGTRFLQHSDYLPLSTSALTDEDLCDRLLETARRNGTRLLLAAGALIGGEELVKRSDRWNRVRITFRKNPRNIDFSGVDFEARDVTSARTVFDGPVREIAAHFPRNVNTMVTAALLSTGVNACEGVLVADPSLDCAIAEVEAWGSDGGYFRTEKRQPAKGVSGTEMIDSVWHSLRQAGGLSTGEFELV</sequence>
<feature type="domain" description="Aspartate/homoserine dehydrogenase NAD-binding" evidence="3">
    <location>
        <begin position="18"/>
        <end position="125"/>
    </location>
</feature>
<reference evidence="4" key="1">
    <citation type="submission" date="2019-09" db="EMBL/GenBank/DDBJ databases">
        <title>Characterisation of the sponge microbiome using genome-centric metagenomics.</title>
        <authorList>
            <person name="Engelberts J.P."/>
            <person name="Robbins S.J."/>
            <person name="De Goeij J.M."/>
            <person name="Aranda M."/>
            <person name="Bell S.C."/>
            <person name="Webster N.S."/>
        </authorList>
    </citation>
    <scope>NUCLEOTIDE SEQUENCE</scope>
    <source>
        <strain evidence="4">SB0664_bin_43</strain>
    </source>
</reference>